<feature type="region of interest" description="Disordered" evidence="1">
    <location>
        <begin position="281"/>
        <end position="301"/>
    </location>
</feature>
<dbReference type="InterPro" id="IPR008569">
    <property type="entry name" value="DUF851"/>
</dbReference>
<feature type="region of interest" description="Disordered" evidence="1">
    <location>
        <begin position="38"/>
        <end position="84"/>
    </location>
</feature>
<dbReference type="Pfam" id="PF05867">
    <property type="entry name" value="DUF851"/>
    <property type="match status" value="1"/>
</dbReference>
<proteinExistence type="predicted"/>
<organism evidence="2 3">
    <name type="scientific">Bursaphelenchus xylophilus</name>
    <name type="common">Pinewood nematode worm</name>
    <name type="synonym">Aphelenchoides xylophilus</name>
    <dbReference type="NCBI Taxonomy" id="6326"/>
    <lineage>
        <taxon>Eukaryota</taxon>
        <taxon>Metazoa</taxon>
        <taxon>Ecdysozoa</taxon>
        <taxon>Nematoda</taxon>
        <taxon>Chromadorea</taxon>
        <taxon>Rhabditida</taxon>
        <taxon>Tylenchina</taxon>
        <taxon>Tylenchomorpha</taxon>
        <taxon>Aphelenchoidea</taxon>
        <taxon>Aphelenchoididae</taxon>
        <taxon>Bursaphelenchus</taxon>
    </lineage>
</organism>
<feature type="region of interest" description="Disordered" evidence="1">
    <location>
        <begin position="411"/>
        <end position="431"/>
    </location>
</feature>
<dbReference type="WBParaSite" id="BXY_0336200.1">
    <property type="protein sequence ID" value="BXY_0336200.1"/>
    <property type="gene ID" value="BXY_0336200"/>
</dbReference>
<feature type="compositionally biased region" description="Basic and acidic residues" evidence="1">
    <location>
        <begin position="369"/>
        <end position="391"/>
    </location>
</feature>
<evidence type="ECO:0000313" key="3">
    <source>
        <dbReference type="WBParaSite" id="BXY_0336200.1"/>
    </source>
</evidence>
<sequence>MRLRNFTKRSSAQFEKILISILKKKLPVIYLGSTALDRSAGMSSDDADRTQRRRKTSVSSLIKRRGKGYTAKSGDSDTSMSPHVKAGGCIVKKQEAYKEAQQSMEKSMKKSRRRRISGPTLDPKAKTAPNPEKSVGIDTPKTAADKPIDADKTTRSRRRKSSDDETAFDMMAQSMNRTWKKVRTKSKEKFRLVKTFVSAPLKEKGMQKMLDRITRRQQAARDPNKVLKQGDECFPQRRPTSGEIAIEMHKTPEKSKGASPKSKSLHTAVIESSIFLPDGRPFWQQKNKGDQQREMTEEDLTDDELPMNAEVIVQVHEGKVKLDNMPSVKLVLKPYGDLEEMKKRDAIFFNKQLVFSNTVRSMVNFVDDTDSRSSSKSSSDKSREQKPEKSAPSKLKITIPDTIYVYDYTRPEIGGWPFPFTPTEKGKDKEK</sequence>
<feature type="region of interest" description="Disordered" evidence="1">
    <location>
        <begin position="368"/>
        <end position="395"/>
    </location>
</feature>
<feature type="compositionally biased region" description="Basic and acidic residues" evidence="1">
    <location>
        <begin position="143"/>
        <end position="154"/>
    </location>
</feature>
<evidence type="ECO:0000256" key="1">
    <source>
        <dbReference type="SAM" id="MobiDB-lite"/>
    </source>
</evidence>
<name>A0A1I7RRL5_BURXY</name>
<feature type="compositionally biased region" description="Basic residues" evidence="1">
    <location>
        <begin position="51"/>
        <end position="67"/>
    </location>
</feature>
<accession>A0A1I7RRL5</accession>
<dbReference type="AlphaFoldDB" id="A0A1I7RRL5"/>
<reference evidence="3" key="1">
    <citation type="submission" date="2016-11" db="UniProtKB">
        <authorList>
            <consortium name="WormBaseParasite"/>
        </authorList>
    </citation>
    <scope>IDENTIFICATION</scope>
</reference>
<protein>
    <submittedName>
        <fullName evidence="3">ULP_PROTEASE domain-containing protein</fullName>
    </submittedName>
</protein>
<feature type="region of interest" description="Disordered" evidence="1">
    <location>
        <begin position="97"/>
        <end position="167"/>
    </location>
</feature>
<evidence type="ECO:0000313" key="2">
    <source>
        <dbReference type="Proteomes" id="UP000095284"/>
    </source>
</evidence>
<dbReference type="Proteomes" id="UP000095284">
    <property type="component" value="Unplaced"/>
</dbReference>